<feature type="domain" description="Pyridoxamine 5'-phosphate oxidase N-terminal" evidence="2">
    <location>
        <begin position="1"/>
        <end position="107"/>
    </location>
</feature>
<keyword evidence="4" id="KW-1185">Reference proteome</keyword>
<evidence type="ECO:0000313" key="3">
    <source>
        <dbReference type="EMBL" id="ORW32748.1"/>
    </source>
</evidence>
<reference evidence="3 4" key="1">
    <citation type="journal article" date="2015" name="Emerg. Microbes Infect.">
        <title>Characterization of 17 strains belonging to the Mycobacterium simiae complex and description of Mycobacterium paraense sp. nov.</title>
        <authorList>
            <person name="Fusco da Costa A.R."/>
            <person name="Fedrizzi T."/>
            <person name="Lopes M.L."/>
            <person name="Pecorari M."/>
            <person name="Oliveira da Costa W.L."/>
            <person name="Giacobazzi E."/>
            <person name="da Costa Bahia J.R."/>
            <person name="De Sanctis V."/>
            <person name="Batista Lima K.V."/>
            <person name="Bertorelli R."/>
            <person name="Grottola A."/>
            <person name="Fabio A."/>
            <person name="Mariottini A."/>
            <person name="Ferretti P."/>
            <person name="Di Leva F."/>
            <person name="Fregni Serpini G."/>
            <person name="Tagliazucchi S."/>
            <person name="Rumpianesi F."/>
            <person name="Jousson O."/>
            <person name="Segata N."/>
            <person name="Tortoli E."/>
        </authorList>
    </citation>
    <scope>NUCLEOTIDE SEQUENCE [LARGE SCALE GENOMIC DNA]</scope>
    <source>
        <strain evidence="3 4">FI-07156</strain>
    </source>
</reference>
<dbReference type="Pfam" id="PF01243">
    <property type="entry name" value="PNPOx_N"/>
    <property type="match status" value="1"/>
</dbReference>
<dbReference type="InterPro" id="IPR011576">
    <property type="entry name" value="Pyridox_Oxase_N"/>
</dbReference>
<dbReference type="EMBL" id="LQPK01000006">
    <property type="protein sequence ID" value="ORW32748.1"/>
    <property type="molecule type" value="Genomic_DNA"/>
</dbReference>
<sequence length="164" mass="18108">MCLATSSSAGADASPRGDSPGFVRILDDTTLALPDRTGNNLADSFRNILENPAIGMLFFVPGIRETLRVNGIAFVTDDADLLARMTVDSRRPKLALVVSVEQVYFHCGKALIRSQLWEHDQQALAEAATLGTNVFFAQQIERRQVTRTASEMARHFEHAYITQL</sequence>
<gene>
    <name evidence="3" type="ORF">AWB91_09665</name>
</gene>
<feature type="region of interest" description="Disordered" evidence="1">
    <location>
        <begin position="1"/>
        <end position="21"/>
    </location>
</feature>
<dbReference type="NCBIfam" id="TIGR04025">
    <property type="entry name" value="PPOX_FMN_DR2398"/>
    <property type="match status" value="1"/>
</dbReference>
<dbReference type="Gene3D" id="2.30.110.10">
    <property type="entry name" value="Electron Transport, Fmn-binding Protein, Chain A"/>
    <property type="match status" value="1"/>
</dbReference>
<dbReference type="Proteomes" id="UP000193801">
    <property type="component" value="Unassembled WGS sequence"/>
</dbReference>
<dbReference type="PANTHER" id="PTHR42815:SF2">
    <property type="entry name" value="FAD-BINDING, PUTATIVE (AFU_ORTHOLOGUE AFUA_6G07600)-RELATED"/>
    <property type="match status" value="1"/>
</dbReference>
<dbReference type="PANTHER" id="PTHR42815">
    <property type="entry name" value="FAD-BINDING, PUTATIVE (AFU_ORTHOLOGUE AFUA_6G07600)-RELATED"/>
    <property type="match status" value="1"/>
</dbReference>
<comment type="caution">
    <text evidence="3">The sequence shown here is derived from an EMBL/GenBank/DDBJ whole genome shotgun (WGS) entry which is preliminary data.</text>
</comment>
<evidence type="ECO:0000313" key="4">
    <source>
        <dbReference type="Proteomes" id="UP000193801"/>
    </source>
</evidence>
<protein>
    <recommendedName>
        <fullName evidence="2">Pyridoxamine 5'-phosphate oxidase N-terminal domain-containing protein</fullName>
    </recommendedName>
</protein>
<proteinExistence type="predicted"/>
<dbReference type="InterPro" id="IPR012349">
    <property type="entry name" value="Split_barrel_FMN-bd"/>
</dbReference>
<organism evidence="3 4">
    <name type="scientific">Mycobacterium paraense</name>
    <dbReference type="NCBI Taxonomy" id="767916"/>
    <lineage>
        <taxon>Bacteria</taxon>
        <taxon>Bacillati</taxon>
        <taxon>Actinomycetota</taxon>
        <taxon>Actinomycetes</taxon>
        <taxon>Mycobacteriales</taxon>
        <taxon>Mycobacteriaceae</taxon>
        <taxon>Mycobacterium</taxon>
        <taxon>Mycobacterium simiae complex</taxon>
    </lineage>
</organism>
<accession>A0ABX3VSC8</accession>
<dbReference type="SUPFAM" id="SSF50475">
    <property type="entry name" value="FMN-binding split barrel"/>
    <property type="match status" value="1"/>
</dbReference>
<evidence type="ECO:0000256" key="1">
    <source>
        <dbReference type="SAM" id="MobiDB-lite"/>
    </source>
</evidence>
<name>A0ABX3VSC8_9MYCO</name>
<evidence type="ECO:0000259" key="2">
    <source>
        <dbReference type="Pfam" id="PF01243"/>
    </source>
</evidence>
<dbReference type="InterPro" id="IPR024029">
    <property type="entry name" value="Pyridox_Oxase_FMN-dep"/>
</dbReference>